<feature type="transmembrane region" description="Helical" evidence="5">
    <location>
        <begin position="41"/>
        <end position="61"/>
    </location>
</feature>
<feature type="domain" description="Exonuclease" evidence="7">
    <location>
        <begin position="486"/>
        <end position="656"/>
    </location>
</feature>
<dbReference type="EMBL" id="BSOR01000029">
    <property type="protein sequence ID" value="GLR64303.1"/>
    <property type="molecule type" value="Genomic_DNA"/>
</dbReference>
<dbReference type="InterPro" id="IPR012337">
    <property type="entry name" value="RNaseH-like_sf"/>
</dbReference>
<reference evidence="9" key="1">
    <citation type="journal article" date="2019" name="Int. J. Syst. Evol. Microbiol.">
        <title>The Global Catalogue of Microorganisms (GCM) 10K type strain sequencing project: providing services to taxonomists for standard genome sequencing and annotation.</title>
        <authorList>
            <consortium name="The Broad Institute Genomics Platform"/>
            <consortium name="The Broad Institute Genome Sequencing Center for Infectious Disease"/>
            <person name="Wu L."/>
            <person name="Ma J."/>
        </authorList>
    </citation>
    <scope>NUCLEOTIDE SEQUENCE [LARGE SCALE GENOMIC DNA]</scope>
    <source>
        <strain evidence="9">NBRC 100033</strain>
    </source>
</reference>
<dbReference type="InterPro" id="IPR013656">
    <property type="entry name" value="PAS_4"/>
</dbReference>
<comment type="caution">
    <text evidence="8">The sequence shown here is derived from an EMBL/GenBank/DDBJ whole genome shotgun (WGS) entry which is preliminary data.</text>
</comment>
<dbReference type="Gene3D" id="3.30.420.10">
    <property type="entry name" value="Ribonuclease H-like superfamily/Ribonuclease H"/>
    <property type="match status" value="1"/>
</dbReference>
<evidence type="ECO:0000313" key="8">
    <source>
        <dbReference type="EMBL" id="GLR64303.1"/>
    </source>
</evidence>
<dbReference type="Pfam" id="PF08448">
    <property type="entry name" value="PAS_4"/>
    <property type="match status" value="1"/>
</dbReference>
<dbReference type="SMART" id="SM00479">
    <property type="entry name" value="EXOIII"/>
    <property type="match status" value="1"/>
</dbReference>
<proteinExistence type="predicted"/>
<evidence type="ECO:0000259" key="6">
    <source>
        <dbReference type="SMART" id="SM00091"/>
    </source>
</evidence>
<organism evidence="8 9">
    <name type="scientific">Marinospirillum insulare</name>
    <dbReference type="NCBI Taxonomy" id="217169"/>
    <lineage>
        <taxon>Bacteria</taxon>
        <taxon>Pseudomonadati</taxon>
        <taxon>Pseudomonadota</taxon>
        <taxon>Gammaproteobacteria</taxon>
        <taxon>Oceanospirillales</taxon>
        <taxon>Oceanospirillaceae</taxon>
        <taxon>Marinospirillum</taxon>
    </lineage>
</organism>
<dbReference type="Proteomes" id="UP001156682">
    <property type="component" value="Unassembled WGS sequence"/>
</dbReference>
<keyword evidence="3" id="KW-0378">Hydrolase</keyword>
<evidence type="ECO:0000256" key="1">
    <source>
        <dbReference type="ARBA" id="ARBA00012417"/>
    </source>
</evidence>
<evidence type="ECO:0000259" key="7">
    <source>
        <dbReference type="SMART" id="SM00479"/>
    </source>
</evidence>
<keyword evidence="3" id="KW-0269">Exonuclease</keyword>
<dbReference type="PANTHER" id="PTHR30231">
    <property type="entry name" value="DNA POLYMERASE III SUBUNIT EPSILON"/>
    <property type="match status" value="1"/>
</dbReference>
<dbReference type="InterPro" id="IPR035965">
    <property type="entry name" value="PAS-like_dom_sf"/>
</dbReference>
<name>A0ABQ5ZYZ3_9GAMM</name>
<keyword evidence="5" id="KW-0812">Transmembrane</keyword>
<evidence type="ECO:0000256" key="2">
    <source>
        <dbReference type="ARBA" id="ARBA00022722"/>
    </source>
</evidence>
<keyword evidence="9" id="KW-1185">Reference proteome</keyword>
<evidence type="ECO:0000313" key="9">
    <source>
        <dbReference type="Proteomes" id="UP001156682"/>
    </source>
</evidence>
<accession>A0ABQ5ZYZ3</accession>
<dbReference type="InterPro" id="IPR036397">
    <property type="entry name" value="RNaseH_sf"/>
</dbReference>
<dbReference type="RefSeq" id="WP_027850406.1">
    <property type="nucleotide sequence ID" value="NZ_BSOR01000029.1"/>
</dbReference>
<gene>
    <name evidence="8" type="ORF">GCM10007878_17410</name>
</gene>
<dbReference type="SUPFAM" id="SSF53098">
    <property type="entry name" value="Ribonuclease H-like"/>
    <property type="match status" value="1"/>
</dbReference>
<dbReference type="InterPro" id="IPR006054">
    <property type="entry name" value="DnaQ"/>
</dbReference>
<sequence length="678" mass="75400">MPARHKLLSLWLLLSGVTFFAGLLCAAWLDSQIQPTGNLRLIIWGVSLASGLLIFLLGFVLEARLMRPLRHLQVQVARMAANPDAQDDYPPEGWLETLQPDLNQLRQGWRQDRALLADARIQGAKDAARIRQELEALLQVLKLPLLLCDQHQRLLLFNPAAEKLFAENPALGLGRRLEELLPAPSLIDALQNLPKDGSPRQLLLPHRNRWFLCDLRRVVASQGEALLMLEDTTERQQSDMRWRKPLSTLLPALRGHAANLATAGELLSNGGTTAELNQRLQLAMQEDSQALSGLISELAQLLEALHLDQGQLTDTWSNDLWQALTPSLSQQEISLTPIGIPLWVRADTPSLLGLLQKVIQLLQQVTNKKDFEAEIQLGNNRVYLDLIWQGQPLHLKQLKEWSELPLANEEISPKLGDILRRHSSDWWSLADLDQNFARLRMPLPAATRVYPPLPTIEARPEFHDFSIADLPPPTNELGQLALNQLELVVFDTETTGLELRKGDKIISIGACRIINGRLLAQEVFDQKVNPGRAIPPASTKIHGLVDADVEKSPPISVVLPRFREFVGNGVLVAHNAAFDLLAVTLEGAEAGIEFTMPVLDTLLLSRGLDENLEGHGLDALAKRFQLTFPPNTRHTALGDARVTAELLLTLLSRLEARGITTLEAALELQNTVMHNKKS</sequence>
<evidence type="ECO:0000256" key="4">
    <source>
        <dbReference type="ARBA" id="ARBA00049244"/>
    </source>
</evidence>
<feature type="transmembrane region" description="Helical" evidence="5">
    <location>
        <begin position="7"/>
        <end position="29"/>
    </location>
</feature>
<keyword evidence="5" id="KW-0472">Membrane</keyword>
<keyword evidence="2" id="KW-0540">Nuclease</keyword>
<dbReference type="InterPro" id="IPR000014">
    <property type="entry name" value="PAS"/>
</dbReference>
<dbReference type="PANTHER" id="PTHR30231:SF41">
    <property type="entry name" value="DNA POLYMERASE III SUBUNIT EPSILON"/>
    <property type="match status" value="1"/>
</dbReference>
<evidence type="ECO:0000256" key="3">
    <source>
        <dbReference type="ARBA" id="ARBA00022839"/>
    </source>
</evidence>
<dbReference type="Pfam" id="PF00929">
    <property type="entry name" value="RNase_T"/>
    <property type="match status" value="1"/>
</dbReference>
<dbReference type="NCBIfam" id="TIGR00573">
    <property type="entry name" value="dnaq"/>
    <property type="match status" value="1"/>
</dbReference>
<protein>
    <recommendedName>
        <fullName evidence="1">DNA-directed DNA polymerase</fullName>
        <ecNumber evidence="1">2.7.7.7</ecNumber>
    </recommendedName>
</protein>
<comment type="catalytic activity">
    <reaction evidence="4">
        <text>DNA(n) + a 2'-deoxyribonucleoside 5'-triphosphate = DNA(n+1) + diphosphate</text>
        <dbReference type="Rhea" id="RHEA:22508"/>
        <dbReference type="Rhea" id="RHEA-COMP:17339"/>
        <dbReference type="Rhea" id="RHEA-COMP:17340"/>
        <dbReference type="ChEBI" id="CHEBI:33019"/>
        <dbReference type="ChEBI" id="CHEBI:61560"/>
        <dbReference type="ChEBI" id="CHEBI:173112"/>
        <dbReference type="EC" id="2.7.7.7"/>
    </reaction>
</comment>
<evidence type="ECO:0000256" key="5">
    <source>
        <dbReference type="SAM" id="Phobius"/>
    </source>
</evidence>
<keyword evidence="5" id="KW-1133">Transmembrane helix</keyword>
<dbReference type="EC" id="2.7.7.7" evidence="1"/>
<dbReference type="InterPro" id="IPR013520">
    <property type="entry name" value="Ribonucl_H"/>
</dbReference>
<dbReference type="CDD" id="cd06127">
    <property type="entry name" value="DEDDh"/>
    <property type="match status" value="1"/>
</dbReference>
<feature type="domain" description="PAS" evidence="6">
    <location>
        <begin position="132"/>
        <end position="199"/>
    </location>
</feature>
<dbReference type="SMART" id="SM00091">
    <property type="entry name" value="PAS"/>
    <property type="match status" value="1"/>
</dbReference>
<dbReference type="Gene3D" id="3.30.450.20">
    <property type="entry name" value="PAS domain"/>
    <property type="match status" value="1"/>
</dbReference>
<dbReference type="SUPFAM" id="SSF55785">
    <property type="entry name" value="PYP-like sensor domain (PAS domain)"/>
    <property type="match status" value="1"/>
</dbReference>